<evidence type="ECO:0000313" key="1">
    <source>
        <dbReference type="EMBL" id="KAA6448382.1"/>
    </source>
</evidence>
<organism evidence="1 2">
    <name type="scientific">Bacillus cereus</name>
    <dbReference type="NCBI Taxonomy" id="1396"/>
    <lineage>
        <taxon>Bacteria</taxon>
        <taxon>Bacillati</taxon>
        <taxon>Bacillota</taxon>
        <taxon>Bacilli</taxon>
        <taxon>Bacillales</taxon>
        <taxon>Bacillaceae</taxon>
        <taxon>Bacillus</taxon>
        <taxon>Bacillus cereus group</taxon>
    </lineage>
</organism>
<dbReference type="AlphaFoldDB" id="A0A9W7PZ78"/>
<reference evidence="1 2" key="1">
    <citation type="submission" date="2018-08" db="EMBL/GenBank/DDBJ databases">
        <title>Bacillus phenotypic plasticity.</title>
        <authorList>
            <person name="Hurtado E."/>
        </authorList>
    </citation>
    <scope>NUCLEOTIDE SEQUENCE [LARGE SCALE GENOMIC DNA]</scope>
    <source>
        <strain evidence="1 2">111b</strain>
    </source>
</reference>
<dbReference type="Proteomes" id="UP000323321">
    <property type="component" value="Unassembled WGS sequence"/>
</dbReference>
<protein>
    <submittedName>
        <fullName evidence="1">Uncharacterized protein</fullName>
    </submittedName>
</protein>
<sequence>MIKHHTNQEGGTLYVQKWLVPFCQMKDRILAVKQLTHCTMESLTLFKKCETNLAQNKARITYISKVFDVLGYVFSHYSDKENLGLFIICFKNSVSFTKQTIKEVLIRNWKK</sequence>
<name>A0A9W7PZ78_BACCE</name>
<comment type="caution">
    <text evidence="1">The sequence shown here is derived from an EMBL/GenBank/DDBJ whole genome shotgun (WGS) entry which is preliminary data.</text>
</comment>
<gene>
    <name evidence="1" type="ORF">DX932_31000</name>
</gene>
<dbReference type="EMBL" id="QSMZ01000054">
    <property type="protein sequence ID" value="KAA6448382.1"/>
    <property type="molecule type" value="Genomic_DNA"/>
</dbReference>
<proteinExistence type="predicted"/>
<evidence type="ECO:0000313" key="2">
    <source>
        <dbReference type="Proteomes" id="UP000323321"/>
    </source>
</evidence>
<accession>A0A9W7PZ78</accession>